<evidence type="ECO:0000313" key="3">
    <source>
        <dbReference type="Proteomes" id="UP000611500"/>
    </source>
</evidence>
<keyword evidence="1" id="KW-0732">Signal</keyword>
<evidence type="ECO:0000313" key="2">
    <source>
        <dbReference type="EMBL" id="GHG82224.1"/>
    </source>
</evidence>
<dbReference type="EMBL" id="BNAP01000002">
    <property type="protein sequence ID" value="GHG82224.1"/>
    <property type="molecule type" value="Genomic_DNA"/>
</dbReference>
<dbReference type="AlphaFoldDB" id="A0A8J3H4Q3"/>
<evidence type="ECO:0000256" key="1">
    <source>
        <dbReference type="SAM" id="SignalP"/>
    </source>
</evidence>
<keyword evidence="3" id="KW-1185">Reference proteome</keyword>
<protein>
    <recommendedName>
        <fullName evidence="4">YceI-like domain-containing protein</fullName>
    </recommendedName>
</protein>
<name>A0A8J3H4Q3_9RHOB</name>
<reference evidence="2" key="2">
    <citation type="submission" date="2020-09" db="EMBL/GenBank/DDBJ databases">
        <authorList>
            <person name="Sun Q."/>
            <person name="Zhou Y."/>
        </authorList>
    </citation>
    <scope>NUCLEOTIDE SEQUENCE</scope>
    <source>
        <strain evidence="2">CGMCC 1.7081</strain>
    </source>
</reference>
<feature type="chain" id="PRO_5035226032" description="YceI-like domain-containing protein" evidence="1">
    <location>
        <begin position="19"/>
        <end position="172"/>
    </location>
</feature>
<accession>A0A8J3H4Q3</accession>
<comment type="caution">
    <text evidence="2">The sequence shown here is derived from an EMBL/GenBank/DDBJ whole genome shotgun (WGS) entry which is preliminary data.</text>
</comment>
<feature type="signal peptide" evidence="1">
    <location>
        <begin position="1"/>
        <end position="18"/>
    </location>
</feature>
<evidence type="ECO:0008006" key="4">
    <source>
        <dbReference type="Google" id="ProtNLM"/>
    </source>
</evidence>
<dbReference type="RefSeq" id="WP_028093427.1">
    <property type="nucleotide sequence ID" value="NZ_BNAP01000002.1"/>
</dbReference>
<dbReference type="Proteomes" id="UP000611500">
    <property type="component" value="Unassembled WGS sequence"/>
</dbReference>
<organism evidence="2 3">
    <name type="scientific">Pseudodonghicola xiamenensis</name>
    <dbReference type="NCBI Taxonomy" id="337702"/>
    <lineage>
        <taxon>Bacteria</taxon>
        <taxon>Pseudomonadati</taxon>
        <taxon>Pseudomonadota</taxon>
        <taxon>Alphaproteobacteria</taxon>
        <taxon>Rhodobacterales</taxon>
        <taxon>Paracoccaceae</taxon>
        <taxon>Pseudodonghicola</taxon>
    </lineage>
</organism>
<sequence>MRRLATALALTLLLPALAAAGELGQITGTVDGAPHDWVVINDSTSRRSAATTVMSGVRQVTLWGAASADTPESPQGALLLDFSLISVGEAMTATDARLQYLKDGYKSGYLAVEDGLTQVTLSLAEQRPDGLHLSGKFSASATFSNQIKLRLTAPLPAVRIDGSFDVVLPEQQ</sequence>
<gene>
    <name evidence="2" type="ORF">GCM10010961_06570</name>
</gene>
<proteinExistence type="predicted"/>
<reference evidence="2" key="1">
    <citation type="journal article" date="2014" name="Int. J. Syst. Evol. Microbiol.">
        <title>Complete genome sequence of Corynebacterium casei LMG S-19264T (=DSM 44701T), isolated from a smear-ripened cheese.</title>
        <authorList>
            <consortium name="US DOE Joint Genome Institute (JGI-PGF)"/>
            <person name="Walter F."/>
            <person name="Albersmeier A."/>
            <person name="Kalinowski J."/>
            <person name="Ruckert C."/>
        </authorList>
    </citation>
    <scope>NUCLEOTIDE SEQUENCE</scope>
    <source>
        <strain evidence="2">CGMCC 1.7081</strain>
    </source>
</reference>